<evidence type="ECO:0000256" key="1">
    <source>
        <dbReference type="SAM" id="Phobius"/>
    </source>
</evidence>
<keyword evidence="1" id="KW-0812">Transmembrane</keyword>
<feature type="transmembrane region" description="Helical" evidence="1">
    <location>
        <begin position="33"/>
        <end position="52"/>
    </location>
</feature>
<sequence length="65" mass="7579">MDWIFTLYIVLLFFLLTPGVLLRLPPRGSTMTVAATHAIVFGIVWQLTYKFVWLRTVPHMIMPNM</sequence>
<proteinExistence type="predicted"/>
<protein>
    <submittedName>
        <fullName evidence="2">Uncharacterized protein</fullName>
    </submittedName>
</protein>
<dbReference type="EMBL" id="MN739102">
    <property type="protein sequence ID" value="QHS88705.1"/>
    <property type="molecule type" value="Genomic_DNA"/>
</dbReference>
<evidence type="ECO:0000313" key="2">
    <source>
        <dbReference type="EMBL" id="QHS88705.1"/>
    </source>
</evidence>
<keyword evidence="1" id="KW-0472">Membrane</keyword>
<reference evidence="2" key="1">
    <citation type="journal article" date="2020" name="Nature">
        <title>Giant virus diversity and host interactions through global metagenomics.</title>
        <authorList>
            <person name="Schulz F."/>
            <person name="Roux S."/>
            <person name="Paez-Espino D."/>
            <person name="Jungbluth S."/>
            <person name="Walsh D.A."/>
            <person name="Denef V.J."/>
            <person name="McMahon K.D."/>
            <person name="Konstantinidis K.T."/>
            <person name="Eloe-Fadrosh E.A."/>
            <person name="Kyrpides N.C."/>
            <person name="Woyke T."/>
        </authorList>
    </citation>
    <scope>NUCLEOTIDE SEQUENCE</scope>
    <source>
        <strain evidence="2">GVMAG-M-3300010158-59</strain>
    </source>
</reference>
<organism evidence="2">
    <name type="scientific">viral metagenome</name>
    <dbReference type="NCBI Taxonomy" id="1070528"/>
    <lineage>
        <taxon>unclassified sequences</taxon>
        <taxon>metagenomes</taxon>
        <taxon>organismal metagenomes</taxon>
    </lineage>
</organism>
<accession>A0A6C0B8Y5</accession>
<name>A0A6C0B8Y5_9ZZZZ</name>
<dbReference type="AlphaFoldDB" id="A0A6C0B8Y5"/>
<keyword evidence="1" id="KW-1133">Transmembrane helix</keyword>